<dbReference type="Proteomes" id="UP001600424">
    <property type="component" value="Unassembled WGS sequence"/>
</dbReference>
<accession>A0ABW6IYE8</accession>
<dbReference type="Pfam" id="PF00288">
    <property type="entry name" value="GHMP_kinases_N"/>
    <property type="match status" value="1"/>
</dbReference>
<feature type="domain" description="GHMP kinase N-terminal" evidence="6">
    <location>
        <begin position="95"/>
        <end position="154"/>
    </location>
</feature>
<dbReference type="PANTHER" id="PTHR20861:SF1">
    <property type="entry name" value="HOMOSERINE KINASE"/>
    <property type="match status" value="1"/>
</dbReference>
<evidence type="ECO:0000256" key="5">
    <source>
        <dbReference type="ARBA" id="ARBA00022840"/>
    </source>
</evidence>
<keyword evidence="1" id="KW-0028">Amino-acid biosynthesis</keyword>
<dbReference type="PANTHER" id="PTHR20861">
    <property type="entry name" value="HOMOSERINE/4-DIPHOSPHOCYTIDYL-2-C-METHYL-D-ERYTHRITOL KINASE"/>
    <property type="match status" value="1"/>
</dbReference>
<evidence type="ECO:0000256" key="1">
    <source>
        <dbReference type="ARBA" id="ARBA00022605"/>
    </source>
</evidence>
<dbReference type="GO" id="GO:0016301">
    <property type="term" value="F:kinase activity"/>
    <property type="evidence" value="ECO:0007669"/>
    <property type="project" value="UniProtKB-KW"/>
</dbReference>
<organism evidence="8 9">
    <name type="scientific">Streptomyces wedmorensis</name>
    <dbReference type="NCBI Taxonomy" id="43759"/>
    <lineage>
        <taxon>Bacteria</taxon>
        <taxon>Bacillati</taxon>
        <taxon>Actinomycetota</taxon>
        <taxon>Actinomycetes</taxon>
        <taxon>Kitasatosporales</taxon>
        <taxon>Streptomycetaceae</taxon>
        <taxon>Streptomyces</taxon>
    </lineage>
</organism>
<reference evidence="8 9" key="1">
    <citation type="submission" date="2024-09" db="EMBL/GenBank/DDBJ databases">
        <title>The Natural Products Discovery Center: Release of the First 8490 Sequenced Strains for Exploring Actinobacteria Biosynthetic Diversity.</title>
        <authorList>
            <person name="Kalkreuter E."/>
            <person name="Kautsar S.A."/>
            <person name="Yang D."/>
            <person name="Bader C.D."/>
            <person name="Teijaro C.N."/>
            <person name="Fluegel L."/>
            <person name="Davis C.M."/>
            <person name="Simpson J.R."/>
            <person name="Lauterbach L."/>
            <person name="Steele A.D."/>
            <person name="Gui C."/>
            <person name="Meng S."/>
            <person name="Li G."/>
            <person name="Viehrig K."/>
            <person name="Ye F."/>
            <person name="Su P."/>
            <person name="Kiefer A.F."/>
            <person name="Nichols A."/>
            <person name="Cepeda A.J."/>
            <person name="Yan W."/>
            <person name="Fan B."/>
            <person name="Jiang Y."/>
            <person name="Adhikari A."/>
            <person name="Zheng C.-J."/>
            <person name="Schuster L."/>
            <person name="Cowan T.M."/>
            <person name="Smanski M.J."/>
            <person name="Chevrette M.G."/>
            <person name="De Carvalho L.P.S."/>
            <person name="Shen B."/>
        </authorList>
    </citation>
    <scope>NUCLEOTIDE SEQUENCE [LARGE SCALE GENOMIC DNA]</scope>
    <source>
        <strain evidence="8 9">NPDC056472</strain>
    </source>
</reference>
<evidence type="ECO:0000259" key="6">
    <source>
        <dbReference type="Pfam" id="PF00288"/>
    </source>
</evidence>
<keyword evidence="5" id="KW-0067">ATP-binding</keyword>
<dbReference type="PIRSF" id="PIRSF033887">
    <property type="entry name" value="PduX"/>
    <property type="match status" value="1"/>
</dbReference>
<evidence type="ECO:0000313" key="8">
    <source>
        <dbReference type="EMBL" id="MFE5982621.1"/>
    </source>
</evidence>
<evidence type="ECO:0000313" key="9">
    <source>
        <dbReference type="Proteomes" id="UP001600424"/>
    </source>
</evidence>
<name>A0ABW6IYE8_STRWE</name>
<keyword evidence="3" id="KW-0547">Nucleotide-binding</keyword>
<dbReference type="Gene3D" id="3.30.230.10">
    <property type="match status" value="1"/>
</dbReference>
<protein>
    <submittedName>
        <fullName evidence="8">Kinase</fullName>
    </submittedName>
</protein>
<dbReference type="InterPro" id="IPR014721">
    <property type="entry name" value="Ribsml_uS5_D2-typ_fold_subgr"/>
</dbReference>
<dbReference type="RefSeq" id="WP_386252123.1">
    <property type="nucleotide sequence ID" value="NZ_JBHTRV010000018.1"/>
</dbReference>
<dbReference type="InterPro" id="IPR013750">
    <property type="entry name" value="GHMP_kinase_C_dom"/>
</dbReference>
<dbReference type="Pfam" id="PF08544">
    <property type="entry name" value="GHMP_kinases_C"/>
    <property type="match status" value="1"/>
</dbReference>
<comment type="caution">
    <text evidence="8">The sequence shown here is derived from an EMBL/GenBank/DDBJ whole genome shotgun (WGS) entry which is preliminary data.</text>
</comment>
<proteinExistence type="predicted"/>
<feature type="domain" description="GHMP kinase C-terminal" evidence="7">
    <location>
        <begin position="228"/>
        <end position="297"/>
    </location>
</feature>
<gene>
    <name evidence="8" type="ORF">ACFQ63_23245</name>
</gene>
<evidence type="ECO:0000256" key="2">
    <source>
        <dbReference type="ARBA" id="ARBA00022679"/>
    </source>
</evidence>
<dbReference type="InterPro" id="IPR006204">
    <property type="entry name" value="GHMP_kinase_N_dom"/>
</dbReference>
<dbReference type="InterPro" id="IPR012363">
    <property type="entry name" value="PduX"/>
</dbReference>
<evidence type="ECO:0000259" key="7">
    <source>
        <dbReference type="Pfam" id="PF08544"/>
    </source>
</evidence>
<evidence type="ECO:0000256" key="4">
    <source>
        <dbReference type="ARBA" id="ARBA00022777"/>
    </source>
</evidence>
<evidence type="ECO:0000256" key="3">
    <source>
        <dbReference type="ARBA" id="ARBA00022741"/>
    </source>
</evidence>
<keyword evidence="4 8" id="KW-0418">Kinase</keyword>
<dbReference type="SUPFAM" id="SSF54211">
    <property type="entry name" value="Ribosomal protein S5 domain 2-like"/>
    <property type="match status" value="1"/>
</dbReference>
<keyword evidence="9" id="KW-1185">Reference proteome</keyword>
<dbReference type="InterPro" id="IPR020568">
    <property type="entry name" value="Ribosomal_Su5_D2-typ_SF"/>
</dbReference>
<keyword evidence="2" id="KW-0808">Transferase</keyword>
<sequence>MSGAVRFEAEAEDGVEAEGGVGRVGVATAPVHHGEILQGVFPHRGRPTRGLVTLPCTVHTTRASFVPVRGGELTVSPARKTKALRAARLAVEACVPPGRAPVGGHLELSGDVPLRRGFGSSTSDVLAAVLAVRDALAGPLSREEIARIAVRAETASDSLMFDGSTVLFAQREGEVIEDFGRRMPAVRVLGFGARPEDGGGGVDTLALPPAAYDGTERARFAELHAMLREAVRTGDAALLGAVASASTDINQRHLPIPRLDGLRAVARETGALGIQAAHSGDIAGLLYDPADPDAEARTARAGRLLHHIGIHEQWTFTTGD</sequence>
<dbReference type="EMBL" id="JBHTRV010000018">
    <property type="protein sequence ID" value="MFE5982621.1"/>
    <property type="molecule type" value="Genomic_DNA"/>
</dbReference>